<dbReference type="AlphaFoldDB" id="T1CJL0"/>
<feature type="non-terminal residue" evidence="1">
    <location>
        <position position="1"/>
    </location>
</feature>
<proteinExistence type="predicted"/>
<organism evidence="1">
    <name type="scientific">mine drainage metagenome</name>
    <dbReference type="NCBI Taxonomy" id="410659"/>
    <lineage>
        <taxon>unclassified sequences</taxon>
        <taxon>metagenomes</taxon>
        <taxon>ecological metagenomes</taxon>
    </lineage>
</organism>
<comment type="caution">
    <text evidence="1">The sequence shown here is derived from an EMBL/GenBank/DDBJ whole genome shotgun (WGS) entry which is preliminary data.</text>
</comment>
<sequence length="169" mass="19354">GTKDLLVWSRPVLWYTVDKEHMVQLVIVRDPTGQMHDDFFVSTDLDASPAWVASHYAGRWCIECVNREVKQVIGDEGPQCWKYKGPERAASLSLWLYAAIWTWYIPTHGTTTTWMPRPWYPKKTTPSFLDVLAALRRCLWSERIMPMSSSGPLNPKIVEGMLDALSRAA</sequence>
<dbReference type="EMBL" id="AUZZ01000449">
    <property type="protein sequence ID" value="EQD68020.1"/>
    <property type="molecule type" value="Genomic_DNA"/>
</dbReference>
<reference evidence="1" key="1">
    <citation type="submission" date="2013-08" db="EMBL/GenBank/DDBJ databases">
        <authorList>
            <person name="Mendez C."/>
            <person name="Richter M."/>
            <person name="Ferrer M."/>
            <person name="Sanchez J."/>
        </authorList>
    </citation>
    <scope>NUCLEOTIDE SEQUENCE</scope>
</reference>
<accession>T1CJL0</accession>
<protein>
    <submittedName>
        <fullName evidence="1">Transposase, IS4</fullName>
    </submittedName>
</protein>
<gene>
    <name evidence="1" type="ORF">B2A_00577</name>
</gene>
<evidence type="ECO:0000313" key="1">
    <source>
        <dbReference type="EMBL" id="EQD68020.1"/>
    </source>
</evidence>
<name>T1CJL0_9ZZZZ</name>
<reference evidence="1" key="2">
    <citation type="journal article" date="2014" name="ISME J.">
        <title>Microbial stratification in low pH oxic and suboxic macroscopic growths along an acid mine drainage.</title>
        <authorList>
            <person name="Mendez-Garcia C."/>
            <person name="Mesa V."/>
            <person name="Sprenger R.R."/>
            <person name="Richter M."/>
            <person name="Diez M.S."/>
            <person name="Solano J."/>
            <person name="Bargiela R."/>
            <person name="Golyshina O.V."/>
            <person name="Manteca A."/>
            <person name="Ramos J.L."/>
            <person name="Gallego J.R."/>
            <person name="Llorente I."/>
            <person name="Martins Dos Santos V.A."/>
            <person name="Jensen O.N."/>
            <person name="Pelaez A.I."/>
            <person name="Sanchez J."/>
            <person name="Ferrer M."/>
        </authorList>
    </citation>
    <scope>NUCLEOTIDE SEQUENCE</scope>
</reference>